<dbReference type="Pfam" id="PF14456">
    <property type="entry name" value="alpha-hel2"/>
    <property type="match status" value="1"/>
</dbReference>
<evidence type="ECO:0008006" key="3">
    <source>
        <dbReference type="Google" id="ProtNLM"/>
    </source>
</evidence>
<dbReference type="EMBL" id="CAJZAG010000016">
    <property type="protein sequence ID" value="CAG9186065.1"/>
    <property type="molecule type" value="Genomic_DNA"/>
</dbReference>
<accession>A0ABM8Y0A0</accession>
<dbReference type="RefSeq" id="WP_223995355.1">
    <property type="nucleotide sequence ID" value="NZ_CAJZAG010000016.1"/>
</dbReference>
<dbReference type="NCBIfam" id="TIGR03742">
    <property type="entry name" value="PRTRC_F"/>
    <property type="match status" value="1"/>
</dbReference>
<comment type="caution">
    <text evidence="1">The sequence shown here is derived from an EMBL/GenBank/DDBJ whole genome shotgun (WGS) entry which is preliminary data.</text>
</comment>
<organism evidence="1 2">
    <name type="scientific">Cupriavidus pampae</name>
    <dbReference type="NCBI Taxonomy" id="659251"/>
    <lineage>
        <taxon>Bacteria</taxon>
        <taxon>Pseudomonadati</taxon>
        <taxon>Pseudomonadota</taxon>
        <taxon>Betaproteobacteria</taxon>
        <taxon>Burkholderiales</taxon>
        <taxon>Burkholderiaceae</taxon>
        <taxon>Cupriavidus</taxon>
    </lineage>
</organism>
<dbReference type="InterPro" id="IPR022283">
    <property type="entry name" value="PRTRC_protein-F"/>
</dbReference>
<dbReference type="Proteomes" id="UP000706525">
    <property type="component" value="Unassembled WGS sequence"/>
</dbReference>
<reference evidence="1 2" key="1">
    <citation type="submission" date="2021-08" db="EMBL/GenBank/DDBJ databases">
        <authorList>
            <person name="Peeters C."/>
        </authorList>
    </citation>
    <scope>NUCLEOTIDE SEQUENCE [LARGE SCALE GENOMIC DNA]</scope>
    <source>
        <strain evidence="1 2">LMG 32289</strain>
    </source>
</reference>
<proteinExistence type="predicted"/>
<evidence type="ECO:0000313" key="2">
    <source>
        <dbReference type="Proteomes" id="UP000706525"/>
    </source>
</evidence>
<sequence>MLFDPRSFVPSVDAGRPGWASARQHAAAGHRPAHDFLTLPKLPAGVAATAHLSFGDESDVKGLAIAQFRAGVLDAEHVSNPTGPGDAFAQAFHAWLAPRMPQTRALKFDFALIDHQAALTELSEFGWDPKDESSLYLGIRLEEENVYTLGRDRAQALRDLHPSLVYTLFHLVRAATGKSLHIRTPDDLLDMFARWHWDYEPLTDDEDARECLKERFGEGDSDIERCLPSVVRAELAPDESLPLWQRMQPARKLSALSRRRLRELARRSPEDWRGQLCSALADLDLALERMGKASLMIGSQWAEPAYAAATFAYAQSDYVGELLDDHYECADNGGYATYFQCFIPLAVRPAAIRKQYALLEDTLGLIALLDRVIAHFV</sequence>
<name>A0ABM8Y0A0_9BURK</name>
<evidence type="ECO:0000313" key="1">
    <source>
        <dbReference type="EMBL" id="CAG9186065.1"/>
    </source>
</evidence>
<keyword evidence="2" id="KW-1185">Reference proteome</keyword>
<protein>
    <recommendedName>
        <fullName evidence="3">PRTRC system protein F</fullName>
    </recommendedName>
</protein>
<gene>
    <name evidence="1" type="ORF">LMG32289_06243</name>
</gene>